<gene>
    <name evidence="2" type="ORF">R5W23_000264</name>
</gene>
<sequence length="144" mass="15862">MTTGAVRIATPHAEPKRARRPRSSRAVRIATPHAERAHAVPHPTPRFRAGAWLFASFASVLVTGSPFVRLTQARQERVKAFACRVAARVLEFCGRSGRLPPGVSRRVRPVGTCGPVVIADEEKKARPFLALYQQNCADPVEFVR</sequence>
<evidence type="ECO:0000256" key="1">
    <source>
        <dbReference type="SAM" id="MobiDB-lite"/>
    </source>
</evidence>
<dbReference type="Proteomes" id="UP001272242">
    <property type="component" value="Unassembled WGS sequence"/>
</dbReference>
<comment type="caution">
    <text evidence="2">The sequence shown here is derived from an EMBL/GenBank/DDBJ whole genome shotgun (WGS) entry which is preliminary data.</text>
</comment>
<keyword evidence="3" id="KW-1185">Reference proteome</keyword>
<feature type="non-terminal residue" evidence="2">
    <location>
        <position position="144"/>
    </location>
</feature>
<proteinExistence type="predicted"/>
<evidence type="ECO:0000313" key="3">
    <source>
        <dbReference type="Proteomes" id="UP001272242"/>
    </source>
</evidence>
<dbReference type="EMBL" id="JAXBLV010000102">
    <property type="protein sequence ID" value="MDY3559291.1"/>
    <property type="molecule type" value="Genomic_DNA"/>
</dbReference>
<evidence type="ECO:0000313" key="2">
    <source>
        <dbReference type="EMBL" id="MDY3559291.1"/>
    </source>
</evidence>
<protein>
    <submittedName>
        <fullName evidence="2">Uncharacterized protein</fullName>
    </submittedName>
</protein>
<organism evidence="2 3">
    <name type="scientific">Gemmata algarum</name>
    <dbReference type="NCBI Taxonomy" id="2975278"/>
    <lineage>
        <taxon>Bacteria</taxon>
        <taxon>Pseudomonadati</taxon>
        <taxon>Planctomycetota</taxon>
        <taxon>Planctomycetia</taxon>
        <taxon>Gemmatales</taxon>
        <taxon>Gemmataceae</taxon>
        <taxon>Gemmata</taxon>
    </lineage>
</organism>
<accession>A0ABU5EVU2</accession>
<feature type="region of interest" description="Disordered" evidence="1">
    <location>
        <begin position="1"/>
        <end position="25"/>
    </location>
</feature>
<reference evidence="3" key="1">
    <citation type="journal article" date="2023" name="Mar. Drugs">
        <title>Gemmata algarum, a Novel Planctomycete Isolated from an Algal Mat, Displays Antimicrobial Activity.</title>
        <authorList>
            <person name="Kumar G."/>
            <person name="Kallscheuer N."/>
            <person name="Kashif M."/>
            <person name="Ahamad S."/>
            <person name="Jagadeeshwari U."/>
            <person name="Pannikurungottu S."/>
            <person name="Haufschild T."/>
            <person name="Kabuu M."/>
            <person name="Sasikala C."/>
            <person name="Jogler C."/>
            <person name="Ramana C."/>
        </authorList>
    </citation>
    <scope>NUCLEOTIDE SEQUENCE [LARGE SCALE GENOMIC DNA]</scope>
    <source>
        <strain evidence="3">JC673</strain>
    </source>
</reference>
<name>A0ABU5EVU2_9BACT</name>